<dbReference type="Pfam" id="PF16493">
    <property type="entry name" value="Meis_PKNOX_N"/>
    <property type="match status" value="1"/>
</dbReference>
<feature type="compositionally biased region" description="Polar residues" evidence="2">
    <location>
        <begin position="69"/>
        <end position="87"/>
    </location>
</feature>
<evidence type="ECO:0000313" key="4">
    <source>
        <dbReference type="Proteomes" id="UP000515154"/>
    </source>
</evidence>
<dbReference type="AlphaFoldDB" id="A0A6P7TXJ3"/>
<evidence type="ECO:0000256" key="1">
    <source>
        <dbReference type="ARBA" id="ARBA00023242"/>
    </source>
</evidence>
<feature type="compositionally biased region" description="Polar residues" evidence="2">
    <location>
        <begin position="49"/>
        <end position="62"/>
    </location>
</feature>
<protein>
    <submittedName>
        <fullName evidence="5">Homeobox protein Meis1-like</fullName>
    </submittedName>
</protein>
<sequence>VHELCDNFCQRYISCLKGKMPIDLVIDERDGGSTTPKSGTESQDHTDNSTDQVLLETLSTESLDYKRPPSQNLNFSQQDDTQSSRSGDTPVPTSQSNTNSSQNVDNNSEV</sequence>
<feature type="non-terminal residue" evidence="5">
    <location>
        <position position="1"/>
    </location>
</feature>
<feature type="compositionally biased region" description="Low complexity" evidence="2">
    <location>
        <begin position="90"/>
        <end position="110"/>
    </location>
</feature>
<dbReference type="Proteomes" id="UP000515154">
    <property type="component" value="Unplaced"/>
</dbReference>
<feature type="region of interest" description="Disordered" evidence="2">
    <location>
        <begin position="26"/>
        <end position="110"/>
    </location>
</feature>
<evidence type="ECO:0000259" key="3">
    <source>
        <dbReference type="Pfam" id="PF16493"/>
    </source>
</evidence>
<proteinExistence type="predicted"/>
<dbReference type="RefSeq" id="XP_029653997.1">
    <property type="nucleotide sequence ID" value="XM_029798137.1"/>
</dbReference>
<evidence type="ECO:0000313" key="5">
    <source>
        <dbReference type="RefSeq" id="XP_029653997.1"/>
    </source>
</evidence>
<dbReference type="KEGG" id="osn:115227247"/>
<feature type="non-terminal residue" evidence="5">
    <location>
        <position position="110"/>
    </location>
</feature>
<gene>
    <name evidence="5" type="primary">LOC115227247</name>
</gene>
<feature type="compositionally biased region" description="Polar residues" evidence="2">
    <location>
        <begin position="32"/>
        <end position="41"/>
    </location>
</feature>
<accession>A0A6P7TXJ3</accession>
<keyword evidence="1" id="KW-0539">Nucleus</keyword>
<organism evidence="4 5">
    <name type="scientific">Octopus sinensis</name>
    <name type="common">East Asian common octopus</name>
    <dbReference type="NCBI Taxonomy" id="2607531"/>
    <lineage>
        <taxon>Eukaryota</taxon>
        <taxon>Metazoa</taxon>
        <taxon>Spiralia</taxon>
        <taxon>Lophotrochozoa</taxon>
        <taxon>Mollusca</taxon>
        <taxon>Cephalopoda</taxon>
        <taxon>Coleoidea</taxon>
        <taxon>Octopodiformes</taxon>
        <taxon>Octopoda</taxon>
        <taxon>Incirrata</taxon>
        <taxon>Octopodidae</taxon>
        <taxon>Octopus</taxon>
    </lineage>
</organism>
<evidence type="ECO:0000256" key="2">
    <source>
        <dbReference type="SAM" id="MobiDB-lite"/>
    </source>
</evidence>
<feature type="domain" description="MEIS N-terminal" evidence="3">
    <location>
        <begin position="1"/>
        <end position="23"/>
    </location>
</feature>
<dbReference type="InterPro" id="IPR032453">
    <property type="entry name" value="PKNOX/Meis_N"/>
</dbReference>
<name>A0A6P7TXJ3_9MOLL</name>
<reference evidence="5" key="1">
    <citation type="submission" date="2025-08" db="UniProtKB">
        <authorList>
            <consortium name="RefSeq"/>
        </authorList>
    </citation>
    <scope>IDENTIFICATION</scope>
</reference>
<keyword evidence="4" id="KW-1185">Reference proteome</keyword>